<organism evidence="6 7">
    <name type="scientific">Megasphaera cerevisiae DSM 20462</name>
    <dbReference type="NCBI Taxonomy" id="1122219"/>
    <lineage>
        <taxon>Bacteria</taxon>
        <taxon>Bacillati</taxon>
        <taxon>Bacillota</taxon>
        <taxon>Negativicutes</taxon>
        <taxon>Veillonellales</taxon>
        <taxon>Veillonellaceae</taxon>
        <taxon>Megasphaera</taxon>
    </lineage>
</organism>
<dbReference type="AlphaFoldDB" id="A0A0J6WX18"/>
<gene>
    <name evidence="6" type="ORF">AB840_03780</name>
</gene>
<feature type="transmembrane region" description="Helical" evidence="5">
    <location>
        <begin position="105"/>
        <end position="125"/>
    </location>
</feature>
<dbReference type="PATRIC" id="fig|1122219.3.peg.3051"/>
<dbReference type="InterPro" id="IPR008217">
    <property type="entry name" value="Ccc1_fam"/>
</dbReference>
<proteinExistence type="predicted"/>
<name>A0A0J6WX18_9FIRM</name>
<keyword evidence="4 5" id="KW-0472">Membrane</keyword>
<reference evidence="6 7" key="1">
    <citation type="submission" date="2015-06" db="EMBL/GenBank/DDBJ databases">
        <title>Draft genome sequence of beer spoilage bacterium Megasphaera cerevisiae type strain 20462.</title>
        <authorList>
            <person name="Kutumbaka K."/>
            <person name="Pasmowitz J."/>
            <person name="Mategko J."/>
            <person name="Reyes D."/>
            <person name="Friedrich A."/>
            <person name="Han S."/>
            <person name="Martens-Habbena W."/>
            <person name="Neal-McKinney J."/>
            <person name="Janagama H.K."/>
            <person name="Nadala C."/>
            <person name="Samadpour M."/>
        </authorList>
    </citation>
    <scope>NUCLEOTIDE SEQUENCE [LARGE SCALE GENOMIC DNA]</scope>
    <source>
        <strain evidence="6 7">DSM 20462</strain>
    </source>
</reference>
<dbReference type="EMBL" id="LEKT01000008">
    <property type="protein sequence ID" value="KMO87164.1"/>
    <property type="molecule type" value="Genomic_DNA"/>
</dbReference>
<keyword evidence="7" id="KW-1185">Reference proteome</keyword>
<evidence type="ECO:0000313" key="7">
    <source>
        <dbReference type="Proteomes" id="UP000036503"/>
    </source>
</evidence>
<keyword evidence="2 5" id="KW-0812">Transmembrane</keyword>
<evidence type="ECO:0008006" key="8">
    <source>
        <dbReference type="Google" id="ProtNLM"/>
    </source>
</evidence>
<comment type="caution">
    <text evidence="6">The sequence shown here is derived from an EMBL/GenBank/DDBJ whole genome shotgun (WGS) entry which is preliminary data.</text>
</comment>
<dbReference type="GO" id="GO:0030026">
    <property type="term" value="P:intracellular manganese ion homeostasis"/>
    <property type="evidence" value="ECO:0007669"/>
    <property type="project" value="InterPro"/>
</dbReference>
<dbReference type="OrthoDB" id="188924at2"/>
<evidence type="ECO:0000256" key="1">
    <source>
        <dbReference type="ARBA" id="ARBA00004127"/>
    </source>
</evidence>
<evidence type="ECO:0000313" key="6">
    <source>
        <dbReference type="EMBL" id="KMO87164.1"/>
    </source>
</evidence>
<dbReference type="GO" id="GO:0012505">
    <property type="term" value="C:endomembrane system"/>
    <property type="evidence" value="ECO:0007669"/>
    <property type="project" value="UniProtKB-SubCell"/>
</dbReference>
<accession>A0A0J6WX18</accession>
<evidence type="ECO:0000256" key="3">
    <source>
        <dbReference type="ARBA" id="ARBA00022989"/>
    </source>
</evidence>
<dbReference type="PANTHER" id="PTHR31851">
    <property type="entry name" value="FE(2+)/MN(2+) TRANSPORTER PCL1"/>
    <property type="match status" value="1"/>
</dbReference>
<sequence length="165" mass="17373">MTRTSTDKNVLRASVLAFNDGICTNFSFVLGALGAGMAVRIILITGIVNILSGAFSMSLNEWNSLMAMGDRRIDAVKVGLYSLFSFAIGAMLPIAPLLIFPLNDAVFNGAMVCGCAVLLVGTFTSHTTKAEMLHCGLRSLGVGIAMAILTYACATAIPMLLSFIN</sequence>
<dbReference type="RefSeq" id="WP_048513506.1">
    <property type="nucleotide sequence ID" value="NZ_FUXD01000008.1"/>
</dbReference>
<dbReference type="Proteomes" id="UP000036503">
    <property type="component" value="Unassembled WGS sequence"/>
</dbReference>
<keyword evidence="3 5" id="KW-1133">Transmembrane helix</keyword>
<evidence type="ECO:0000256" key="2">
    <source>
        <dbReference type="ARBA" id="ARBA00022692"/>
    </source>
</evidence>
<dbReference type="InParanoid" id="A0A0J6WX18"/>
<protein>
    <recommendedName>
        <fullName evidence="8">VIT family protein</fullName>
    </recommendedName>
</protein>
<evidence type="ECO:0000256" key="5">
    <source>
        <dbReference type="SAM" id="Phobius"/>
    </source>
</evidence>
<feature type="transmembrane region" description="Helical" evidence="5">
    <location>
        <begin position="78"/>
        <end position="99"/>
    </location>
</feature>
<dbReference type="GO" id="GO:0005384">
    <property type="term" value="F:manganese ion transmembrane transporter activity"/>
    <property type="evidence" value="ECO:0007669"/>
    <property type="project" value="InterPro"/>
</dbReference>
<comment type="subcellular location">
    <subcellularLocation>
        <location evidence="1">Endomembrane system</location>
        <topology evidence="1">Multi-pass membrane protein</topology>
    </subcellularLocation>
</comment>
<feature type="transmembrane region" description="Helical" evidence="5">
    <location>
        <begin position="37"/>
        <end position="57"/>
    </location>
</feature>
<evidence type="ECO:0000256" key="4">
    <source>
        <dbReference type="ARBA" id="ARBA00023136"/>
    </source>
</evidence>
<feature type="transmembrane region" description="Helical" evidence="5">
    <location>
        <begin position="137"/>
        <end position="164"/>
    </location>
</feature>
<dbReference type="Pfam" id="PF01988">
    <property type="entry name" value="VIT1"/>
    <property type="match status" value="2"/>
</dbReference>